<evidence type="ECO:0000259" key="12">
    <source>
        <dbReference type="Pfam" id="PF01210"/>
    </source>
</evidence>
<dbReference type="Gene3D" id="1.10.1040.10">
    <property type="entry name" value="N-(1-d-carboxylethyl)-l-norvaline Dehydrogenase, domain 2"/>
    <property type="match status" value="1"/>
</dbReference>
<dbReference type="PRINTS" id="PR00077">
    <property type="entry name" value="GPDHDRGNASE"/>
</dbReference>
<accession>A0A9D9EJG2</accession>
<keyword evidence="3 10" id="KW-0560">Oxidoreductase</keyword>
<evidence type="ECO:0000256" key="11">
    <source>
        <dbReference type="RuleBase" id="RU000439"/>
    </source>
</evidence>
<evidence type="ECO:0000256" key="2">
    <source>
        <dbReference type="ARBA" id="ARBA00022516"/>
    </source>
</evidence>
<evidence type="ECO:0000256" key="6">
    <source>
        <dbReference type="ARBA" id="ARBA00023264"/>
    </source>
</evidence>
<dbReference type="GO" id="GO:0005975">
    <property type="term" value="P:carbohydrate metabolic process"/>
    <property type="evidence" value="ECO:0007669"/>
    <property type="project" value="InterPro"/>
</dbReference>
<evidence type="ECO:0000259" key="13">
    <source>
        <dbReference type="Pfam" id="PF07479"/>
    </source>
</evidence>
<dbReference type="EMBL" id="JADIMQ010000001">
    <property type="protein sequence ID" value="MBO8447641.1"/>
    <property type="molecule type" value="Genomic_DNA"/>
</dbReference>
<keyword evidence="9 10" id="KW-0520">NAD</keyword>
<dbReference type="AlphaFoldDB" id="A0A9D9EJG2"/>
<dbReference type="GO" id="GO:0051287">
    <property type="term" value="F:NAD binding"/>
    <property type="evidence" value="ECO:0007669"/>
    <property type="project" value="InterPro"/>
</dbReference>
<evidence type="ECO:0000256" key="9">
    <source>
        <dbReference type="PIRSR" id="PIRSR000114-3"/>
    </source>
</evidence>
<dbReference type="Pfam" id="PF07479">
    <property type="entry name" value="NAD_Gly3P_dh_C"/>
    <property type="match status" value="1"/>
</dbReference>
<dbReference type="NCBIfam" id="NF000940">
    <property type="entry name" value="PRK00094.1-2"/>
    <property type="match status" value="1"/>
</dbReference>
<evidence type="ECO:0000256" key="5">
    <source>
        <dbReference type="ARBA" id="ARBA00023209"/>
    </source>
</evidence>
<dbReference type="Proteomes" id="UP000810252">
    <property type="component" value="Unassembled WGS sequence"/>
</dbReference>
<dbReference type="SUPFAM" id="SSF48179">
    <property type="entry name" value="6-phosphogluconate dehydrogenase C-terminal domain-like"/>
    <property type="match status" value="1"/>
</dbReference>
<feature type="domain" description="Glycerol-3-phosphate dehydrogenase NAD-dependent N-terminal" evidence="12">
    <location>
        <begin position="12"/>
        <end position="167"/>
    </location>
</feature>
<feature type="active site" description="Proton acceptor" evidence="7">
    <location>
        <position position="198"/>
    </location>
</feature>
<dbReference type="GO" id="GO:0047952">
    <property type="term" value="F:glycerol-3-phosphate dehydrogenase [NAD(P)+] activity"/>
    <property type="evidence" value="ECO:0007669"/>
    <property type="project" value="UniProtKB-EC"/>
</dbReference>
<evidence type="ECO:0000256" key="7">
    <source>
        <dbReference type="PIRSR" id="PIRSR000114-1"/>
    </source>
</evidence>
<reference evidence="14" key="2">
    <citation type="journal article" date="2021" name="PeerJ">
        <title>Extensive microbial diversity within the chicken gut microbiome revealed by metagenomics and culture.</title>
        <authorList>
            <person name="Gilroy R."/>
            <person name="Ravi A."/>
            <person name="Getino M."/>
            <person name="Pursley I."/>
            <person name="Horton D.L."/>
            <person name="Alikhan N.F."/>
            <person name="Baker D."/>
            <person name="Gharbi K."/>
            <person name="Hall N."/>
            <person name="Watson M."/>
            <person name="Adriaenssens E.M."/>
            <person name="Foster-Nyarko E."/>
            <person name="Jarju S."/>
            <person name="Secka A."/>
            <person name="Antonio M."/>
            <person name="Oren A."/>
            <person name="Chaudhuri R.R."/>
            <person name="La Ragione R."/>
            <person name="Hildebrand F."/>
            <person name="Pallen M.J."/>
        </authorList>
    </citation>
    <scope>NUCLEOTIDE SEQUENCE</scope>
    <source>
        <strain evidence="14">20514</strain>
    </source>
</reference>
<evidence type="ECO:0000256" key="3">
    <source>
        <dbReference type="ARBA" id="ARBA00023002"/>
    </source>
</evidence>
<keyword evidence="5" id="KW-0594">Phospholipid biosynthesis</keyword>
<feature type="binding site" evidence="9">
    <location>
        <position position="262"/>
    </location>
    <ligand>
        <name>NAD(+)</name>
        <dbReference type="ChEBI" id="CHEBI:57540"/>
    </ligand>
</feature>
<keyword evidence="6" id="KW-1208">Phospholipid metabolism</keyword>
<dbReference type="SUPFAM" id="SSF51735">
    <property type="entry name" value="NAD(P)-binding Rossmann-fold domains"/>
    <property type="match status" value="1"/>
</dbReference>
<protein>
    <recommendedName>
        <fullName evidence="11">Glycerol-3-phosphate dehydrogenase</fullName>
        <ecNumber evidence="11">1.1.1.94</ecNumber>
    </recommendedName>
</protein>
<gene>
    <name evidence="14" type="ORF">IAC29_00020</name>
</gene>
<dbReference type="GO" id="GO:0005829">
    <property type="term" value="C:cytosol"/>
    <property type="evidence" value="ECO:0007669"/>
    <property type="project" value="TreeGrafter"/>
</dbReference>
<dbReference type="PROSITE" id="PS00957">
    <property type="entry name" value="NAD_G3PDH"/>
    <property type="match status" value="1"/>
</dbReference>
<dbReference type="PANTHER" id="PTHR11728">
    <property type="entry name" value="GLYCEROL-3-PHOSPHATE DEHYDROGENASE"/>
    <property type="match status" value="1"/>
</dbReference>
<evidence type="ECO:0000256" key="10">
    <source>
        <dbReference type="RuleBase" id="RU000437"/>
    </source>
</evidence>
<dbReference type="Pfam" id="PF01210">
    <property type="entry name" value="NAD_Gly3P_dh_N"/>
    <property type="match status" value="1"/>
</dbReference>
<evidence type="ECO:0000256" key="4">
    <source>
        <dbReference type="ARBA" id="ARBA00023098"/>
    </source>
</evidence>
<dbReference type="EC" id="1.1.1.94" evidence="11"/>
<feature type="binding site" evidence="9">
    <location>
        <position position="147"/>
    </location>
    <ligand>
        <name>NAD(+)</name>
        <dbReference type="ChEBI" id="CHEBI:57540"/>
    </ligand>
</feature>
<dbReference type="InterPro" id="IPR008927">
    <property type="entry name" value="6-PGluconate_DH-like_C_sf"/>
</dbReference>
<feature type="binding site" evidence="9">
    <location>
        <position position="91"/>
    </location>
    <ligand>
        <name>NAD(+)</name>
        <dbReference type="ChEBI" id="CHEBI:57540"/>
    </ligand>
</feature>
<feature type="domain" description="Glycerol-3-phosphate dehydrogenase NAD-dependent C-terminal" evidence="13">
    <location>
        <begin position="187"/>
        <end position="327"/>
    </location>
</feature>
<dbReference type="InterPro" id="IPR011128">
    <property type="entry name" value="G3P_DH_NAD-dep_N"/>
</dbReference>
<feature type="binding site" evidence="8">
    <location>
        <position position="113"/>
    </location>
    <ligand>
        <name>substrate</name>
    </ligand>
</feature>
<organism evidence="14 15">
    <name type="scientific">Candidatus Cryptobacteroides merdigallinarum</name>
    <dbReference type="NCBI Taxonomy" id="2840770"/>
    <lineage>
        <taxon>Bacteria</taxon>
        <taxon>Pseudomonadati</taxon>
        <taxon>Bacteroidota</taxon>
        <taxon>Bacteroidia</taxon>
        <taxon>Bacteroidales</taxon>
        <taxon>Candidatus Cryptobacteroides</taxon>
    </lineage>
</organism>
<evidence type="ECO:0000256" key="8">
    <source>
        <dbReference type="PIRSR" id="PIRSR000114-2"/>
    </source>
</evidence>
<dbReference type="GO" id="GO:0046168">
    <property type="term" value="P:glycerol-3-phosphate catabolic process"/>
    <property type="evidence" value="ECO:0007669"/>
    <property type="project" value="InterPro"/>
</dbReference>
<evidence type="ECO:0000256" key="1">
    <source>
        <dbReference type="ARBA" id="ARBA00011009"/>
    </source>
</evidence>
<dbReference type="PANTHER" id="PTHR11728:SF1">
    <property type="entry name" value="GLYCEROL-3-PHOSPHATE DEHYDROGENASE [NAD(+)] 2, CHLOROPLASTIC"/>
    <property type="match status" value="1"/>
</dbReference>
<proteinExistence type="inferred from homology"/>
<dbReference type="PIRSF" id="PIRSF000114">
    <property type="entry name" value="Glycerol-3-P_dh"/>
    <property type="match status" value="1"/>
</dbReference>
<feature type="binding site" evidence="8">
    <location>
        <begin position="262"/>
        <end position="263"/>
    </location>
    <ligand>
        <name>substrate</name>
    </ligand>
</feature>
<reference evidence="14" key="1">
    <citation type="submission" date="2020-10" db="EMBL/GenBank/DDBJ databases">
        <authorList>
            <person name="Gilroy R."/>
        </authorList>
    </citation>
    <scope>NUCLEOTIDE SEQUENCE</scope>
    <source>
        <strain evidence="14">20514</strain>
    </source>
</reference>
<comment type="catalytic activity">
    <reaction evidence="11">
        <text>sn-glycerol 3-phosphate + NADP(+) = dihydroxyacetone phosphate + NADPH + H(+)</text>
        <dbReference type="Rhea" id="RHEA:11096"/>
        <dbReference type="ChEBI" id="CHEBI:15378"/>
        <dbReference type="ChEBI" id="CHEBI:57597"/>
        <dbReference type="ChEBI" id="CHEBI:57642"/>
        <dbReference type="ChEBI" id="CHEBI:57783"/>
        <dbReference type="ChEBI" id="CHEBI:58349"/>
        <dbReference type="EC" id="1.1.1.94"/>
    </reaction>
</comment>
<evidence type="ECO:0000313" key="14">
    <source>
        <dbReference type="EMBL" id="MBO8447641.1"/>
    </source>
</evidence>
<dbReference type="InterPro" id="IPR006109">
    <property type="entry name" value="G3P_DH_NAD-dep_C"/>
</dbReference>
<keyword evidence="2" id="KW-0444">Lipid biosynthesis</keyword>
<dbReference type="Gene3D" id="3.40.50.720">
    <property type="entry name" value="NAD(P)-binding Rossmann-like Domain"/>
    <property type="match status" value="1"/>
</dbReference>
<keyword evidence="4" id="KW-0443">Lipid metabolism</keyword>
<dbReference type="GO" id="GO:0008654">
    <property type="term" value="P:phospholipid biosynthetic process"/>
    <property type="evidence" value="ECO:0007669"/>
    <property type="project" value="UniProtKB-KW"/>
</dbReference>
<name>A0A9D9EJG2_9BACT</name>
<dbReference type="InterPro" id="IPR036291">
    <property type="entry name" value="NAD(P)-bd_dom_sf"/>
</dbReference>
<dbReference type="InterPro" id="IPR013328">
    <property type="entry name" value="6PGD_dom2"/>
</dbReference>
<comment type="caution">
    <text evidence="14">The sequence shown here is derived from an EMBL/GenBank/DDBJ whole genome shotgun (WGS) entry which is preliminary data.</text>
</comment>
<dbReference type="InterPro" id="IPR006168">
    <property type="entry name" value="G3P_DH_NAD-dep"/>
</dbReference>
<sequence length="355" mass="39277">MEVQIGKDARYAVIGYGSWATAIVGMLTRNKTVVEWYVRNGEVLEGLLNEGRNPKYLYEMEFDKDYIHPSGDIDKVVAGADVVIISVPSAFLKDFLAPLTVPLSDKFIISAIKGIIPGSWQTVAEYLHDRYSLSFRQMGIIAGPTHAEEVSRGKLSFLTLASADEQNARTVGEKMASRHIHVCYSSDLYGVEYASILKNIYALSAGLAKGLGYGDNFIAVLVSNCANEMTRFIEESYPDCRNTFTSAYLGDLLVTCYSSYSRNRRLGLLIGHGCTVKSALNEMTMVAEGYYAAECIRHINLKHKVSMPIADMVYEVLYRNKSPRKAMAELSARLDFDCGRPASRTDSCDDGPGQD</sequence>
<comment type="similarity">
    <text evidence="1 10">Belongs to the NAD-dependent glycerol-3-phosphate dehydrogenase family.</text>
</comment>
<evidence type="ECO:0000313" key="15">
    <source>
        <dbReference type="Proteomes" id="UP000810252"/>
    </source>
</evidence>